<gene>
    <name evidence="2" type="ORF">L915_20510</name>
</gene>
<sequence>MRFSIYTRERSSRHTNNRTEELHHRSSSRRILE</sequence>
<dbReference type="EMBL" id="KI689598">
    <property type="protein sequence ID" value="ETK72387.1"/>
    <property type="molecule type" value="Genomic_DNA"/>
</dbReference>
<name>W2FNN3_PHYNI</name>
<evidence type="ECO:0000256" key="1">
    <source>
        <dbReference type="SAM" id="MobiDB-lite"/>
    </source>
</evidence>
<feature type="compositionally biased region" description="Basic and acidic residues" evidence="1">
    <location>
        <begin position="7"/>
        <end position="33"/>
    </location>
</feature>
<organism evidence="2">
    <name type="scientific">Phytophthora nicotianae</name>
    <name type="common">Potato buckeye rot agent</name>
    <name type="synonym">Phytophthora parasitica</name>
    <dbReference type="NCBI Taxonomy" id="4792"/>
    <lineage>
        <taxon>Eukaryota</taxon>
        <taxon>Sar</taxon>
        <taxon>Stramenopiles</taxon>
        <taxon>Oomycota</taxon>
        <taxon>Peronosporomycetes</taxon>
        <taxon>Peronosporales</taxon>
        <taxon>Peronosporaceae</taxon>
        <taxon>Phytophthora</taxon>
    </lineage>
</organism>
<dbReference type="Proteomes" id="UP000053236">
    <property type="component" value="Unassembled WGS sequence"/>
</dbReference>
<dbReference type="AlphaFoldDB" id="W2FNN3"/>
<feature type="region of interest" description="Disordered" evidence="1">
    <location>
        <begin position="1"/>
        <end position="33"/>
    </location>
</feature>
<reference evidence="2" key="1">
    <citation type="submission" date="2013-11" db="EMBL/GenBank/DDBJ databases">
        <title>The Genome Sequence of Phytophthora parasitica CJ02B3.</title>
        <authorList>
            <consortium name="The Broad Institute Genomics Platform"/>
            <person name="Russ C."/>
            <person name="Tyler B."/>
            <person name="Panabieres F."/>
            <person name="Shan W."/>
            <person name="Tripathy S."/>
            <person name="Grunwald N."/>
            <person name="Machado M."/>
            <person name="Johnson C.S."/>
            <person name="Arredondo F."/>
            <person name="Hong C."/>
            <person name="Coffey M."/>
            <person name="Young S.K."/>
            <person name="Zeng Q."/>
            <person name="Gargeya S."/>
            <person name="Fitzgerald M."/>
            <person name="Abouelleil A."/>
            <person name="Alvarado L."/>
            <person name="Chapman S.B."/>
            <person name="Gainer-Dewar J."/>
            <person name="Goldberg J."/>
            <person name="Griggs A."/>
            <person name="Gujja S."/>
            <person name="Hansen M."/>
            <person name="Howarth C."/>
            <person name="Imamovic A."/>
            <person name="Ireland A."/>
            <person name="Larimer J."/>
            <person name="McCowan C."/>
            <person name="Murphy C."/>
            <person name="Pearson M."/>
            <person name="Poon T.W."/>
            <person name="Priest M."/>
            <person name="Roberts A."/>
            <person name="Saif S."/>
            <person name="Shea T."/>
            <person name="Sykes S."/>
            <person name="Wortman J."/>
            <person name="Nusbaum C."/>
            <person name="Birren B."/>
        </authorList>
    </citation>
    <scope>NUCLEOTIDE SEQUENCE [LARGE SCALE GENOMIC DNA]</scope>
    <source>
        <strain evidence="2">CJ02B3</strain>
    </source>
</reference>
<accession>W2FNN3</accession>
<protein>
    <submittedName>
        <fullName evidence="2">Uncharacterized protein</fullName>
    </submittedName>
</protein>
<evidence type="ECO:0000313" key="2">
    <source>
        <dbReference type="EMBL" id="ETK72387.1"/>
    </source>
</evidence>
<proteinExistence type="predicted"/>